<evidence type="ECO:0000313" key="1">
    <source>
        <dbReference type="EMBL" id="KOC69108.1"/>
    </source>
</evidence>
<dbReference type="AlphaFoldDB" id="A0A0L7RE33"/>
<gene>
    <name evidence="1" type="ORF">WH47_07559</name>
</gene>
<evidence type="ECO:0000313" key="2">
    <source>
        <dbReference type="Proteomes" id="UP000053825"/>
    </source>
</evidence>
<dbReference type="EMBL" id="KQ414612">
    <property type="protein sequence ID" value="KOC69108.1"/>
    <property type="molecule type" value="Genomic_DNA"/>
</dbReference>
<keyword evidence="2" id="KW-1185">Reference proteome</keyword>
<sequence length="36" mass="4521">MWHKTCKRNSPNLQKDWKKLWNEKVAAFFHSIQRYT</sequence>
<name>A0A0L7RE33_9HYME</name>
<protein>
    <submittedName>
        <fullName evidence="1">Uncharacterized protein</fullName>
    </submittedName>
</protein>
<reference evidence="1 2" key="1">
    <citation type="submission" date="2015-07" db="EMBL/GenBank/DDBJ databases">
        <title>The genome of Habropoda laboriosa.</title>
        <authorList>
            <person name="Pan H."/>
            <person name="Kapheim K."/>
        </authorList>
    </citation>
    <scope>NUCLEOTIDE SEQUENCE [LARGE SCALE GENOMIC DNA]</scope>
    <source>
        <strain evidence="1">0110345459</strain>
    </source>
</reference>
<accession>A0A0L7RE33</accession>
<dbReference type="Proteomes" id="UP000053825">
    <property type="component" value="Unassembled WGS sequence"/>
</dbReference>
<organism evidence="1 2">
    <name type="scientific">Habropoda laboriosa</name>
    <dbReference type="NCBI Taxonomy" id="597456"/>
    <lineage>
        <taxon>Eukaryota</taxon>
        <taxon>Metazoa</taxon>
        <taxon>Ecdysozoa</taxon>
        <taxon>Arthropoda</taxon>
        <taxon>Hexapoda</taxon>
        <taxon>Insecta</taxon>
        <taxon>Pterygota</taxon>
        <taxon>Neoptera</taxon>
        <taxon>Endopterygota</taxon>
        <taxon>Hymenoptera</taxon>
        <taxon>Apocrita</taxon>
        <taxon>Aculeata</taxon>
        <taxon>Apoidea</taxon>
        <taxon>Anthophila</taxon>
        <taxon>Apidae</taxon>
        <taxon>Habropoda</taxon>
    </lineage>
</organism>
<proteinExistence type="predicted"/>